<dbReference type="EMBL" id="VYYT01000032">
    <property type="protein sequence ID" value="KAK2775973.1"/>
    <property type="molecule type" value="Genomic_DNA"/>
</dbReference>
<reference evidence="1" key="1">
    <citation type="submission" date="2023-02" db="EMBL/GenBank/DDBJ databases">
        <title>Colletotrichum kahawae CIFC_Que2 genome sequencing and assembly.</title>
        <authorList>
            <person name="Baroncelli R."/>
        </authorList>
    </citation>
    <scope>NUCLEOTIDE SEQUENCE</scope>
    <source>
        <strain evidence="1">CIFC_Que2</strain>
    </source>
</reference>
<gene>
    <name evidence="1" type="ORF">CKAH01_12635</name>
</gene>
<evidence type="ECO:0000313" key="2">
    <source>
        <dbReference type="Proteomes" id="UP001281614"/>
    </source>
</evidence>
<proteinExistence type="predicted"/>
<name>A0AAD9YT34_COLKA</name>
<keyword evidence="2" id="KW-1185">Reference proteome</keyword>
<dbReference type="AlphaFoldDB" id="A0AAD9YT34"/>
<sequence length="175" mass="18724">MYMQQNAEVVGSPRCISALSLCLRVGSSVGGMAKQPGSATLSAVKEEWEYFVKRRNVRASCVPRGAMLGNACNHGQRDPSTMHTANAGGFCNFTGRPSTLPWLMARQAVSARSTTVPHIPDSPPGPAIFLLLACSLFGWHQERALAMGQAARWSAKCTKYSRPAADTRGQAISLG</sequence>
<dbReference type="Proteomes" id="UP001281614">
    <property type="component" value="Unassembled WGS sequence"/>
</dbReference>
<organism evidence="1 2">
    <name type="scientific">Colletotrichum kahawae</name>
    <name type="common">Coffee berry disease fungus</name>
    <dbReference type="NCBI Taxonomy" id="34407"/>
    <lineage>
        <taxon>Eukaryota</taxon>
        <taxon>Fungi</taxon>
        <taxon>Dikarya</taxon>
        <taxon>Ascomycota</taxon>
        <taxon>Pezizomycotina</taxon>
        <taxon>Sordariomycetes</taxon>
        <taxon>Hypocreomycetidae</taxon>
        <taxon>Glomerellales</taxon>
        <taxon>Glomerellaceae</taxon>
        <taxon>Colletotrichum</taxon>
        <taxon>Colletotrichum gloeosporioides species complex</taxon>
    </lineage>
</organism>
<comment type="caution">
    <text evidence="1">The sequence shown here is derived from an EMBL/GenBank/DDBJ whole genome shotgun (WGS) entry which is preliminary data.</text>
</comment>
<accession>A0AAD9YT34</accession>
<protein>
    <submittedName>
        <fullName evidence="1">Uncharacterized protein</fullName>
    </submittedName>
</protein>
<evidence type="ECO:0000313" key="1">
    <source>
        <dbReference type="EMBL" id="KAK2775973.1"/>
    </source>
</evidence>